<dbReference type="InterPro" id="IPR010377">
    <property type="entry name" value="YabA"/>
</dbReference>
<evidence type="ECO:0000256" key="5">
    <source>
        <dbReference type="ARBA" id="ARBA00022880"/>
    </source>
</evidence>
<evidence type="ECO:0000256" key="4">
    <source>
        <dbReference type="ARBA" id="ARBA00022833"/>
    </source>
</evidence>
<comment type="caution">
    <text evidence="7">The sequence shown here is derived from an EMBL/GenBank/DDBJ whole genome shotgun (WGS) entry which is preliminary data.</text>
</comment>
<evidence type="ECO:0000256" key="1">
    <source>
        <dbReference type="ARBA" id="ARBA00022490"/>
    </source>
</evidence>
<keyword evidence="3" id="KW-0479">Metal-binding</keyword>
<protein>
    <submittedName>
        <fullName evidence="7">DUF972 family protein</fullName>
    </submittedName>
</protein>
<accession>A0ABS0LSJ8</accession>
<dbReference type="RefSeq" id="WP_197116057.1">
    <property type="nucleotide sequence ID" value="NZ_JACBXQ010000006.1"/>
</dbReference>
<name>A0ABS0LSJ8_9LACT</name>
<keyword evidence="2" id="KW-0235">DNA replication</keyword>
<evidence type="ECO:0000313" key="7">
    <source>
        <dbReference type="EMBL" id="MBG9987138.1"/>
    </source>
</evidence>
<keyword evidence="8" id="KW-1185">Reference proteome</keyword>
<reference evidence="7 8" key="1">
    <citation type="submission" date="2020-07" db="EMBL/GenBank/DDBJ databases">
        <title>Facklamia lactis sp. nov., isolated from raw milk.</title>
        <authorList>
            <person name="Doll E.V."/>
            <person name="Huptas C."/>
            <person name="Staib L."/>
            <person name="Wenning M."/>
            <person name="Scherer S."/>
        </authorList>
    </citation>
    <scope>NUCLEOTIDE SEQUENCE [LARGE SCALE GENOMIC DNA]</scope>
    <source>
        <strain evidence="7 8">DSM 111018</strain>
    </source>
</reference>
<evidence type="ECO:0000256" key="6">
    <source>
        <dbReference type="SAM" id="MobiDB-lite"/>
    </source>
</evidence>
<feature type="region of interest" description="Disordered" evidence="6">
    <location>
        <begin position="52"/>
        <end position="85"/>
    </location>
</feature>
<gene>
    <name evidence="7" type="ORF">HZY91_09685</name>
</gene>
<keyword evidence="4" id="KW-0862">Zinc</keyword>
<dbReference type="Proteomes" id="UP000721415">
    <property type="component" value="Unassembled WGS sequence"/>
</dbReference>
<proteinExistence type="predicted"/>
<organism evidence="7 8">
    <name type="scientific">Facklamia lactis</name>
    <dbReference type="NCBI Taxonomy" id="2749967"/>
    <lineage>
        <taxon>Bacteria</taxon>
        <taxon>Bacillati</taxon>
        <taxon>Bacillota</taxon>
        <taxon>Bacilli</taxon>
        <taxon>Lactobacillales</taxon>
        <taxon>Aerococcaceae</taxon>
        <taxon>Facklamia</taxon>
    </lineage>
</organism>
<evidence type="ECO:0000256" key="3">
    <source>
        <dbReference type="ARBA" id="ARBA00022723"/>
    </source>
</evidence>
<keyword evidence="5" id="KW-0236">DNA replication inhibitor</keyword>
<dbReference type="Pfam" id="PF06156">
    <property type="entry name" value="YabA"/>
    <property type="match status" value="1"/>
</dbReference>
<feature type="compositionally biased region" description="Basic and acidic residues" evidence="6">
    <location>
        <begin position="56"/>
        <end position="79"/>
    </location>
</feature>
<dbReference type="EMBL" id="JACBXQ010000006">
    <property type="protein sequence ID" value="MBG9987138.1"/>
    <property type="molecule type" value="Genomic_DNA"/>
</dbReference>
<evidence type="ECO:0000256" key="2">
    <source>
        <dbReference type="ARBA" id="ARBA00022705"/>
    </source>
</evidence>
<evidence type="ECO:0000313" key="8">
    <source>
        <dbReference type="Proteomes" id="UP000721415"/>
    </source>
</evidence>
<keyword evidence="1" id="KW-0963">Cytoplasm</keyword>
<sequence length="126" mass="14632">MANSGLEDLLNKVQEEMNQLRQTVALLVDEVERLTAENNRLRIQQYKAVEQMSLPTEKHQKIENTASNKEEDHQQEEQRMSSGQARLQSFYNEGIHICHHYFGSQRNSHEECIFCQDIIDSLGDKG</sequence>